<evidence type="ECO:0000256" key="1">
    <source>
        <dbReference type="SAM" id="Phobius"/>
    </source>
</evidence>
<keyword evidence="1" id="KW-0472">Membrane</keyword>
<sequence length="311" mass="35836">MRFKSFSQINLTHFLIIFTTLLFLGRAYQAFFWDLPLRSFFWDESLLKAPVELLTNMTWREYVTSPLIEKFTIAISFVMGATLLIAAINNLTFIFSKDKKWYYNKLNLAAFVVLFCISLLSAKDKFWRMGQLIEYSIQFGSPLAVYYLIKLNEQIDSKLLAYLKIISGFTFIGHGLYALGFYPVPGYFIDMTINILGTTEDQSIIILYLAGILDIIFAIAIFLPKIEKYALCYGVFWGFATAIARLWANFYTDFMFNSFSQWTFEVLVRLPHGAVPLFLLIYLLKSNKRKISAANERSKTTSTKIELSPSA</sequence>
<organism evidence="2 3">
    <name type="scientific">Aureibacter tunicatorum</name>
    <dbReference type="NCBI Taxonomy" id="866807"/>
    <lineage>
        <taxon>Bacteria</taxon>
        <taxon>Pseudomonadati</taxon>
        <taxon>Bacteroidota</taxon>
        <taxon>Cytophagia</taxon>
        <taxon>Cytophagales</taxon>
        <taxon>Persicobacteraceae</taxon>
        <taxon>Aureibacter</taxon>
    </lineage>
</organism>
<evidence type="ECO:0000313" key="3">
    <source>
        <dbReference type="Proteomes" id="UP001185092"/>
    </source>
</evidence>
<feature type="transmembrane region" description="Helical" evidence="1">
    <location>
        <begin position="161"/>
        <end position="184"/>
    </location>
</feature>
<evidence type="ECO:0000313" key="2">
    <source>
        <dbReference type="EMBL" id="MDR6238855.1"/>
    </source>
</evidence>
<protein>
    <submittedName>
        <fullName evidence="2">Membrane protein</fullName>
    </submittedName>
</protein>
<keyword evidence="1" id="KW-1133">Transmembrane helix</keyword>
<keyword evidence="3" id="KW-1185">Reference proteome</keyword>
<feature type="transmembrane region" description="Helical" evidence="1">
    <location>
        <begin position="268"/>
        <end position="284"/>
    </location>
</feature>
<comment type="caution">
    <text evidence="2">The sequence shown here is derived from an EMBL/GenBank/DDBJ whole genome shotgun (WGS) entry which is preliminary data.</text>
</comment>
<dbReference type="EMBL" id="JAVDQD010000002">
    <property type="protein sequence ID" value="MDR6238855.1"/>
    <property type="molecule type" value="Genomic_DNA"/>
</dbReference>
<feature type="transmembrane region" description="Helical" evidence="1">
    <location>
        <begin position="204"/>
        <end position="223"/>
    </location>
</feature>
<keyword evidence="1" id="KW-0812">Transmembrane</keyword>
<name>A0AAE4BSH1_9BACT</name>
<feature type="transmembrane region" description="Helical" evidence="1">
    <location>
        <begin position="71"/>
        <end position="95"/>
    </location>
</feature>
<feature type="transmembrane region" description="Helical" evidence="1">
    <location>
        <begin position="230"/>
        <end position="248"/>
    </location>
</feature>
<gene>
    <name evidence="2" type="ORF">HNQ88_001892</name>
</gene>
<feature type="transmembrane region" description="Helical" evidence="1">
    <location>
        <begin position="102"/>
        <end position="120"/>
    </location>
</feature>
<dbReference type="AlphaFoldDB" id="A0AAE4BSH1"/>
<accession>A0AAE4BSH1</accession>
<dbReference type="RefSeq" id="WP_309938360.1">
    <property type="nucleotide sequence ID" value="NZ_AP025305.1"/>
</dbReference>
<reference evidence="2" key="1">
    <citation type="submission" date="2023-07" db="EMBL/GenBank/DDBJ databases">
        <title>Genomic Encyclopedia of Type Strains, Phase IV (KMG-IV): sequencing the most valuable type-strain genomes for metagenomic binning, comparative biology and taxonomic classification.</title>
        <authorList>
            <person name="Goeker M."/>
        </authorList>
    </citation>
    <scope>NUCLEOTIDE SEQUENCE</scope>
    <source>
        <strain evidence="2">DSM 26174</strain>
    </source>
</reference>
<proteinExistence type="predicted"/>
<dbReference type="Proteomes" id="UP001185092">
    <property type="component" value="Unassembled WGS sequence"/>
</dbReference>
<feature type="transmembrane region" description="Helical" evidence="1">
    <location>
        <begin position="132"/>
        <end position="149"/>
    </location>
</feature>